<comment type="caution">
    <text evidence="2">The sequence shown here is derived from an EMBL/GenBank/DDBJ whole genome shotgun (WGS) entry which is preliminary data.</text>
</comment>
<dbReference type="InterPro" id="IPR019144">
    <property type="entry name" value="Membralin"/>
</dbReference>
<keyword evidence="1" id="KW-0812">Transmembrane</keyword>
<keyword evidence="1" id="KW-0472">Membrane</keyword>
<feature type="transmembrane region" description="Helical" evidence="1">
    <location>
        <begin position="362"/>
        <end position="387"/>
    </location>
</feature>
<dbReference type="Proteomes" id="UP000266841">
    <property type="component" value="Unassembled WGS sequence"/>
</dbReference>
<evidence type="ECO:0000313" key="2">
    <source>
        <dbReference type="EMBL" id="EJK68108.1"/>
    </source>
</evidence>
<sequence length="420" mass="46803">MSPRMEQVFYNCHLKVSNFVLVNTSDRLRSLVEHAVLGLAVCAFVLVTLCHRTFVHRDDVASLARQLNDDGGTCTGNVDDGGYGLLGLFGQQHGVSMYSFIVQLASTMYITAADHVLVEERTHGGGATPWARDSTKFPEDSEKAKTRAFTIYKGHSHQIVVDGEISNATRTCVLGSIKGDRQASGRDKSFGLARDHQQECPDDISSYLLNHGYLPPYQAIEKAPPIIYSYTHSQGLLRLSPALQHIHNVTTQFIQVSTIDPYCFGDSFIRAIILNLVGADTVVLNWILGLQHAKPKPRYVYHRKTKRDLDLDVFDRDHYAFSGKSNDVERSHVLSNIPLLSLSSSGKLAATMRNVYRFLSFLGFKLLVLLSTLLIFFLTTVVGFVYIPRDSGSNARLHIQTTEQSAPEAASRRTHRWTCA</sequence>
<reference evidence="2 3" key="1">
    <citation type="journal article" date="2012" name="Genome Biol.">
        <title>Genome and low-iron response of an oceanic diatom adapted to chronic iron limitation.</title>
        <authorList>
            <person name="Lommer M."/>
            <person name="Specht M."/>
            <person name="Roy A.S."/>
            <person name="Kraemer L."/>
            <person name="Andreson R."/>
            <person name="Gutowska M.A."/>
            <person name="Wolf J."/>
            <person name="Bergner S.V."/>
            <person name="Schilhabel M.B."/>
            <person name="Klostermeier U.C."/>
            <person name="Beiko R.G."/>
            <person name="Rosenstiel P."/>
            <person name="Hippler M."/>
            <person name="Laroche J."/>
        </authorList>
    </citation>
    <scope>NUCLEOTIDE SEQUENCE [LARGE SCALE GENOMIC DNA]</scope>
    <source>
        <strain evidence="2 3">CCMP1005</strain>
    </source>
</reference>
<organism evidence="2 3">
    <name type="scientific">Thalassiosira oceanica</name>
    <name type="common">Marine diatom</name>
    <dbReference type="NCBI Taxonomy" id="159749"/>
    <lineage>
        <taxon>Eukaryota</taxon>
        <taxon>Sar</taxon>
        <taxon>Stramenopiles</taxon>
        <taxon>Ochrophyta</taxon>
        <taxon>Bacillariophyta</taxon>
        <taxon>Coscinodiscophyceae</taxon>
        <taxon>Thalassiosirophycidae</taxon>
        <taxon>Thalassiosirales</taxon>
        <taxon>Thalassiosiraceae</taxon>
        <taxon>Thalassiosira</taxon>
    </lineage>
</organism>
<dbReference type="Pfam" id="PF09746">
    <property type="entry name" value="Membralin"/>
    <property type="match status" value="1"/>
</dbReference>
<dbReference type="eggNOG" id="KOG2092">
    <property type="taxonomic scope" value="Eukaryota"/>
</dbReference>
<dbReference type="OrthoDB" id="6779347at2759"/>
<proteinExistence type="predicted"/>
<accession>K0SP50</accession>
<evidence type="ECO:0000313" key="3">
    <source>
        <dbReference type="Proteomes" id="UP000266841"/>
    </source>
</evidence>
<gene>
    <name evidence="2" type="ORF">THAOC_10746</name>
</gene>
<dbReference type="AlphaFoldDB" id="K0SP50"/>
<evidence type="ECO:0000256" key="1">
    <source>
        <dbReference type="SAM" id="Phobius"/>
    </source>
</evidence>
<protein>
    <submittedName>
        <fullName evidence="2">Uncharacterized protein</fullName>
    </submittedName>
</protein>
<keyword evidence="1" id="KW-1133">Transmembrane helix</keyword>
<keyword evidence="3" id="KW-1185">Reference proteome</keyword>
<dbReference type="EMBL" id="AGNL01012031">
    <property type="protein sequence ID" value="EJK68108.1"/>
    <property type="molecule type" value="Genomic_DNA"/>
</dbReference>
<name>K0SP50_THAOC</name>